<organism evidence="1 2">
    <name type="scientific">Colocasia esculenta</name>
    <name type="common">Wild taro</name>
    <name type="synonym">Arum esculentum</name>
    <dbReference type="NCBI Taxonomy" id="4460"/>
    <lineage>
        <taxon>Eukaryota</taxon>
        <taxon>Viridiplantae</taxon>
        <taxon>Streptophyta</taxon>
        <taxon>Embryophyta</taxon>
        <taxon>Tracheophyta</taxon>
        <taxon>Spermatophyta</taxon>
        <taxon>Magnoliopsida</taxon>
        <taxon>Liliopsida</taxon>
        <taxon>Araceae</taxon>
        <taxon>Aroideae</taxon>
        <taxon>Colocasieae</taxon>
        <taxon>Colocasia</taxon>
    </lineage>
</organism>
<gene>
    <name evidence="1" type="ORF">Taro_047883</name>
</gene>
<protein>
    <submittedName>
        <fullName evidence="1">Uncharacterized protein</fullName>
    </submittedName>
</protein>
<dbReference type="AlphaFoldDB" id="A0A843X1P4"/>
<dbReference type="Gene3D" id="3.40.47.10">
    <property type="match status" value="1"/>
</dbReference>
<dbReference type="EMBL" id="NMUH01006299">
    <property type="protein sequence ID" value="MQM14947.1"/>
    <property type="molecule type" value="Genomic_DNA"/>
</dbReference>
<dbReference type="PROSITE" id="PS00099">
    <property type="entry name" value="THIOLASE_3"/>
    <property type="match status" value="1"/>
</dbReference>
<sequence>MFWEVLVVDSWDARCRKVVYILVLTTISQVLRQKNGRFGVAGVCNGGGGASALVLERSCKRLLNCNPYK</sequence>
<comment type="caution">
    <text evidence="1">The sequence shown here is derived from an EMBL/GenBank/DDBJ whole genome shotgun (WGS) entry which is preliminary data.</text>
</comment>
<reference evidence="1" key="1">
    <citation type="submission" date="2017-07" db="EMBL/GenBank/DDBJ databases">
        <title>Taro Niue Genome Assembly and Annotation.</title>
        <authorList>
            <person name="Atibalentja N."/>
            <person name="Keating K."/>
            <person name="Fields C.J."/>
        </authorList>
    </citation>
    <scope>NUCLEOTIDE SEQUENCE</scope>
    <source>
        <strain evidence="1">Niue_2</strain>
        <tissue evidence="1">Leaf</tissue>
    </source>
</reference>
<dbReference type="InterPro" id="IPR020610">
    <property type="entry name" value="Thiolase_AS"/>
</dbReference>
<accession>A0A843X1P4</accession>
<dbReference type="InterPro" id="IPR016039">
    <property type="entry name" value="Thiolase-like"/>
</dbReference>
<dbReference type="Proteomes" id="UP000652761">
    <property type="component" value="Unassembled WGS sequence"/>
</dbReference>
<proteinExistence type="predicted"/>
<evidence type="ECO:0000313" key="1">
    <source>
        <dbReference type="EMBL" id="MQM14947.1"/>
    </source>
</evidence>
<dbReference type="GO" id="GO:0016747">
    <property type="term" value="F:acyltransferase activity, transferring groups other than amino-acyl groups"/>
    <property type="evidence" value="ECO:0007669"/>
    <property type="project" value="InterPro"/>
</dbReference>
<evidence type="ECO:0000313" key="2">
    <source>
        <dbReference type="Proteomes" id="UP000652761"/>
    </source>
</evidence>
<name>A0A843X1P4_COLES</name>
<keyword evidence="2" id="KW-1185">Reference proteome</keyword>